<dbReference type="SUPFAM" id="SSF56300">
    <property type="entry name" value="Metallo-dependent phosphatases"/>
    <property type="match status" value="1"/>
</dbReference>
<keyword evidence="2" id="KW-0964">Secreted</keyword>
<name>A0A4U7JGB4_9FIRM</name>
<evidence type="ECO:0000313" key="7">
    <source>
        <dbReference type="EMBL" id="QNU66703.1"/>
    </source>
</evidence>
<evidence type="ECO:0000256" key="4">
    <source>
        <dbReference type="RuleBase" id="RU362119"/>
    </source>
</evidence>
<keyword evidence="8" id="KW-1185">Reference proteome</keyword>
<dbReference type="InterPro" id="IPR004843">
    <property type="entry name" value="Calcineurin-like_PHP"/>
</dbReference>
<feature type="domain" description="5'-Nucleotidase C-terminal" evidence="6">
    <location>
        <begin position="327"/>
        <end position="482"/>
    </location>
</feature>
<dbReference type="FunFam" id="3.90.780.10:FF:000004">
    <property type="entry name" value="UDP-sugar hydrolase, putative"/>
    <property type="match status" value="1"/>
</dbReference>
<keyword evidence="4" id="KW-0547">Nucleotide-binding</keyword>
<dbReference type="GO" id="GO:0009166">
    <property type="term" value="P:nucleotide catabolic process"/>
    <property type="evidence" value="ECO:0007669"/>
    <property type="project" value="InterPro"/>
</dbReference>
<dbReference type="Gene3D" id="3.90.780.10">
    <property type="entry name" value="5'-Nucleotidase, C-terminal domain"/>
    <property type="match status" value="1"/>
</dbReference>
<evidence type="ECO:0000313" key="8">
    <source>
        <dbReference type="Proteomes" id="UP000306409"/>
    </source>
</evidence>
<organism evidence="7 8">
    <name type="scientific">Ruminiclostridium herbifermentans</name>
    <dbReference type="NCBI Taxonomy" id="2488810"/>
    <lineage>
        <taxon>Bacteria</taxon>
        <taxon>Bacillati</taxon>
        <taxon>Bacillota</taxon>
        <taxon>Clostridia</taxon>
        <taxon>Eubacteriales</taxon>
        <taxon>Oscillospiraceae</taxon>
        <taxon>Ruminiclostridium</taxon>
    </lineage>
</organism>
<evidence type="ECO:0000256" key="1">
    <source>
        <dbReference type="ARBA" id="ARBA00004613"/>
    </source>
</evidence>
<dbReference type="Gene3D" id="3.60.21.10">
    <property type="match status" value="1"/>
</dbReference>
<dbReference type="OrthoDB" id="9800780at2"/>
<dbReference type="InterPro" id="IPR008334">
    <property type="entry name" value="5'-Nucleotdase_C"/>
</dbReference>
<protein>
    <submittedName>
        <fullName evidence="7">Bifunctional metallophosphatase/5'-nucleotidase</fullName>
    </submittedName>
</protein>
<dbReference type="GO" id="GO:0000166">
    <property type="term" value="F:nucleotide binding"/>
    <property type="evidence" value="ECO:0007669"/>
    <property type="project" value="UniProtKB-KW"/>
</dbReference>
<dbReference type="PANTHER" id="PTHR11575">
    <property type="entry name" value="5'-NUCLEOTIDASE-RELATED"/>
    <property type="match status" value="1"/>
</dbReference>
<dbReference type="RefSeq" id="WP_137697468.1">
    <property type="nucleotide sequence ID" value="NZ_CP061336.1"/>
</dbReference>
<proteinExistence type="inferred from homology"/>
<dbReference type="InterPro" id="IPR006179">
    <property type="entry name" value="5_nucleotidase/apyrase"/>
</dbReference>
<dbReference type="AlphaFoldDB" id="A0A4U7JGB4"/>
<dbReference type="GO" id="GO:0016787">
    <property type="term" value="F:hydrolase activity"/>
    <property type="evidence" value="ECO:0007669"/>
    <property type="project" value="UniProtKB-KW"/>
</dbReference>
<reference evidence="7 8" key="1">
    <citation type="submission" date="2020-09" db="EMBL/GenBank/DDBJ databases">
        <title>Characterization and genome sequencing of Ruminiclostridium sp. nov. MA18.</title>
        <authorList>
            <person name="Rettenmaier R."/>
            <person name="Kowollik M.-L."/>
            <person name="Liebl W."/>
            <person name="Zverlov V."/>
        </authorList>
    </citation>
    <scope>NUCLEOTIDE SEQUENCE [LARGE SCALE GENOMIC DNA]</scope>
    <source>
        <strain evidence="7 8">MA18</strain>
    </source>
</reference>
<dbReference type="PRINTS" id="PR01607">
    <property type="entry name" value="APYRASEFAMLY"/>
</dbReference>
<dbReference type="InterPro" id="IPR029052">
    <property type="entry name" value="Metallo-depent_PP-like"/>
</dbReference>
<comment type="subcellular location">
    <subcellularLocation>
        <location evidence="1">Secreted</location>
    </subcellularLocation>
</comment>
<dbReference type="Pfam" id="PF02872">
    <property type="entry name" value="5_nucleotid_C"/>
    <property type="match status" value="1"/>
</dbReference>
<dbReference type="KEGG" id="rher:EHE19_017960"/>
<evidence type="ECO:0000259" key="6">
    <source>
        <dbReference type="Pfam" id="PF02872"/>
    </source>
</evidence>
<keyword evidence="3" id="KW-0732">Signal</keyword>
<gene>
    <name evidence="7" type="ORF">EHE19_017960</name>
</gene>
<dbReference type="InterPro" id="IPR036907">
    <property type="entry name" value="5'-Nucleotdase_C_sf"/>
</dbReference>
<evidence type="ECO:0000256" key="2">
    <source>
        <dbReference type="ARBA" id="ARBA00022525"/>
    </source>
</evidence>
<accession>A0A4U7JGB4</accession>
<dbReference type="GO" id="GO:0005576">
    <property type="term" value="C:extracellular region"/>
    <property type="evidence" value="ECO:0007669"/>
    <property type="project" value="UniProtKB-SubCell"/>
</dbReference>
<evidence type="ECO:0000259" key="5">
    <source>
        <dbReference type="Pfam" id="PF00149"/>
    </source>
</evidence>
<dbReference type="EMBL" id="CP061336">
    <property type="protein sequence ID" value="QNU66703.1"/>
    <property type="molecule type" value="Genomic_DNA"/>
</dbReference>
<sequence>MKKYTNLIVIGVILVGIAVFLIYKNVNFNDVLMSFGYYDQKISVVNTGDMHGHICYDNETGGYYTLDQVDIMMGMPLVKYYIDKVKKDNENTLVLDSGDMFHGTNEANIEKAKGVVEAVNLMGYDAMTMGNHDFDFGIDRALEFKTVLNFPIICANVLRDGKPVYEEYRIVEIGGVKVALFGTVEKHALTDTNSRDHKGVVVEDPIITAQRIIPKLKEQSDVIIYISHNGDEIDREIVEKVDGIDLVLCGHHHFLYEKPDKINNSYLVEAGGYTTHVGLADLYLKDGKVKKCTWRVFNTRDNSKADPEVQKVADKYEALAKEAGKEVVGKAAVKLNGMRSDLRFKETNLADLLADAMREAGKADIALMNGGGIRESIPEGDITLYKIGKVLPFTNSLVTIELKGEDIYKCLERGIMQYPNSGANGGFLQVSGITFSFDASKTAGERVVSVKTLDGKELDKNKIYKVATNDYLYNGGDGYEEMVDAKLLYKGELLKDVLAKYIKEKGTVAPKEEGRISVVNERYK</sequence>
<keyword evidence="4" id="KW-0378">Hydrolase</keyword>
<dbReference type="PANTHER" id="PTHR11575:SF24">
    <property type="entry name" value="5'-NUCLEOTIDASE"/>
    <property type="match status" value="1"/>
</dbReference>
<dbReference type="CDD" id="cd00845">
    <property type="entry name" value="MPP_UshA_N_like"/>
    <property type="match status" value="1"/>
</dbReference>
<evidence type="ECO:0000256" key="3">
    <source>
        <dbReference type="ARBA" id="ARBA00022729"/>
    </source>
</evidence>
<dbReference type="Proteomes" id="UP000306409">
    <property type="component" value="Chromosome"/>
</dbReference>
<dbReference type="Pfam" id="PF00149">
    <property type="entry name" value="Metallophos"/>
    <property type="match status" value="1"/>
</dbReference>
<feature type="domain" description="Calcineurin-like phosphoesterase" evidence="5">
    <location>
        <begin position="44"/>
        <end position="253"/>
    </location>
</feature>
<dbReference type="SUPFAM" id="SSF55816">
    <property type="entry name" value="5'-nucleotidase (syn. UDP-sugar hydrolase), C-terminal domain"/>
    <property type="match status" value="1"/>
</dbReference>
<comment type="similarity">
    <text evidence="4">Belongs to the 5'-nucleotidase family.</text>
</comment>